<evidence type="ECO:0000313" key="7">
    <source>
        <dbReference type="Proteomes" id="UP000467006"/>
    </source>
</evidence>
<keyword evidence="3" id="KW-0472">Membrane</keyword>
<reference evidence="6 7" key="1">
    <citation type="journal article" date="2019" name="Emerg. Microbes Infect.">
        <title>Comprehensive subspecies identification of 175 nontuberculous mycobacteria species based on 7547 genomic profiles.</title>
        <authorList>
            <person name="Matsumoto Y."/>
            <person name="Kinjo T."/>
            <person name="Motooka D."/>
            <person name="Nabeya D."/>
            <person name="Jung N."/>
            <person name="Uechi K."/>
            <person name="Horii T."/>
            <person name="Iida T."/>
            <person name="Fujita J."/>
            <person name="Nakamura S."/>
        </authorList>
    </citation>
    <scope>NUCLEOTIDE SEQUENCE [LARGE SCALE GENOMIC DNA]</scope>
    <source>
        <strain evidence="6 7">JCM 6396</strain>
    </source>
</reference>
<dbReference type="AlphaFoldDB" id="A0A7I7JWW5"/>
<gene>
    <name evidence="6" type="ORF">MDUV_12170</name>
</gene>
<evidence type="ECO:0000256" key="2">
    <source>
        <dbReference type="ARBA" id="ARBA00022729"/>
    </source>
</evidence>
<evidence type="ECO:0000256" key="1">
    <source>
        <dbReference type="ARBA" id="ARBA00022475"/>
    </source>
</evidence>
<accession>A0A7I7JWW5</accession>
<proteinExistence type="predicted"/>
<keyword evidence="2" id="KW-0732">Signal</keyword>
<evidence type="ECO:0008006" key="8">
    <source>
        <dbReference type="Google" id="ProtNLM"/>
    </source>
</evidence>
<evidence type="ECO:0000256" key="5">
    <source>
        <dbReference type="ARBA" id="ARBA00023288"/>
    </source>
</evidence>
<organism evidence="6 7">
    <name type="scientific">Mycolicibacterium duvalii</name>
    <dbReference type="NCBI Taxonomy" id="39688"/>
    <lineage>
        <taxon>Bacteria</taxon>
        <taxon>Bacillati</taxon>
        <taxon>Actinomycetota</taxon>
        <taxon>Actinomycetes</taxon>
        <taxon>Mycobacteriales</taxon>
        <taxon>Mycobacteriaceae</taxon>
        <taxon>Mycolicibacterium</taxon>
    </lineage>
</organism>
<evidence type="ECO:0000313" key="6">
    <source>
        <dbReference type="EMBL" id="BBX16357.1"/>
    </source>
</evidence>
<keyword evidence="1" id="KW-1003">Cell membrane</keyword>
<protein>
    <recommendedName>
        <fullName evidence="8">Lipoprotein LppE</fullName>
    </recommendedName>
</protein>
<sequence>MTLCVAACSTPEPALGGTTATVTIDGEQVNGTQPVRCQQSGWSWYVETPGEDPGFTAVLETGGAVTAKSVQFRDFGGFSGAFWVDNIGEAEATGENGRYTITGTADGNFTDRPSEAVSARFRIETDC</sequence>
<keyword evidence="5" id="KW-0449">Lipoprotein</keyword>
<dbReference type="InterPro" id="IPR008691">
    <property type="entry name" value="LpqH"/>
</dbReference>
<evidence type="ECO:0000256" key="3">
    <source>
        <dbReference type="ARBA" id="ARBA00023136"/>
    </source>
</evidence>
<name>A0A7I7JWW5_9MYCO</name>
<dbReference type="EMBL" id="AP022563">
    <property type="protein sequence ID" value="BBX16357.1"/>
    <property type="molecule type" value="Genomic_DNA"/>
</dbReference>
<dbReference type="Pfam" id="PF05481">
    <property type="entry name" value="Myco_19_kDa"/>
    <property type="match status" value="1"/>
</dbReference>
<evidence type="ECO:0000256" key="4">
    <source>
        <dbReference type="ARBA" id="ARBA00023139"/>
    </source>
</evidence>
<dbReference type="GO" id="GO:0016020">
    <property type="term" value="C:membrane"/>
    <property type="evidence" value="ECO:0007669"/>
    <property type="project" value="InterPro"/>
</dbReference>
<dbReference type="KEGG" id="mdu:MDUV_12170"/>
<keyword evidence="7" id="KW-1185">Reference proteome</keyword>
<keyword evidence="4" id="KW-0564">Palmitate</keyword>
<dbReference type="Proteomes" id="UP000467006">
    <property type="component" value="Chromosome"/>
</dbReference>